<evidence type="ECO:0000256" key="2">
    <source>
        <dbReference type="ARBA" id="ARBA00022475"/>
    </source>
</evidence>
<comment type="subcellular location">
    <subcellularLocation>
        <location evidence="1">Cell membrane</location>
        <topology evidence="1">Multi-pass membrane protein</topology>
    </subcellularLocation>
</comment>
<keyword evidence="9" id="KW-1185">Reference proteome</keyword>
<dbReference type="Pfam" id="PF00482">
    <property type="entry name" value="T2SSF"/>
    <property type="match status" value="1"/>
</dbReference>
<keyword evidence="2" id="KW-1003">Cell membrane</keyword>
<evidence type="ECO:0000313" key="8">
    <source>
        <dbReference type="EMBL" id="RMB61207.1"/>
    </source>
</evidence>
<keyword evidence="5 6" id="KW-0472">Membrane</keyword>
<reference evidence="8 9" key="1">
    <citation type="submission" date="2018-10" db="EMBL/GenBank/DDBJ databases">
        <title>Tessaracoccus antarcticuss sp. nov., isolated from sediment.</title>
        <authorList>
            <person name="Zhou L.Y."/>
            <person name="Du Z.J."/>
        </authorList>
    </citation>
    <scope>NUCLEOTIDE SEQUENCE [LARGE SCALE GENOMIC DNA]</scope>
    <source>
        <strain evidence="8 9">JDX10</strain>
    </source>
</reference>
<comment type="caution">
    <text evidence="8">The sequence shown here is derived from an EMBL/GenBank/DDBJ whole genome shotgun (WGS) entry which is preliminary data.</text>
</comment>
<accession>A0A3M0GAA2</accession>
<feature type="transmembrane region" description="Helical" evidence="6">
    <location>
        <begin position="232"/>
        <end position="255"/>
    </location>
</feature>
<proteinExistence type="predicted"/>
<evidence type="ECO:0000256" key="3">
    <source>
        <dbReference type="ARBA" id="ARBA00022692"/>
    </source>
</evidence>
<dbReference type="GO" id="GO:0005886">
    <property type="term" value="C:plasma membrane"/>
    <property type="evidence" value="ECO:0007669"/>
    <property type="project" value="UniProtKB-SubCell"/>
</dbReference>
<evidence type="ECO:0000313" key="9">
    <source>
        <dbReference type="Proteomes" id="UP000275256"/>
    </source>
</evidence>
<evidence type="ECO:0000256" key="4">
    <source>
        <dbReference type="ARBA" id="ARBA00022989"/>
    </source>
</evidence>
<feature type="domain" description="Type II secretion system protein GspF" evidence="7">
    <location>
        <begin position="102"/>
        <end position="220"/>
    </location>
</feature>
<feature type="transmembrane region" description="Helical" evidence="6">
    <location>
        <begin position="6"/>
        <end position="23"/>
    </location>
</feature>
<feature type="transmembrane region" description="Helical" evidence="6">
    <location>
        <begin position="209"/>
        <end position="226"/>
    </location>
</feature>
<feature type="transmembrane region" description="Helical" evidence="6">
    <location>
        <begin position="67"/>
        <end position="85"/>
    </location>
</feature>
<dbReference type="EMBL" id="REFW01000001">
    <property type="protein sequence ID" value="RMB61207.1"/>
    <property type="molecule type" value="Genomic_DNA"/>
</dbReference>
<evidence type="ECO:0000256" key="6">
    <source>
        <dbReference type="SAM" id="Phobius"/>
    </source>
</evidence>
<evidence type="ECO:0000259" key="7">
    <source>
        <dbReference type="Pfam" id="PF00482"/>
    </source>
</evidence>
<name>A0A3M0GAA2_9ACTN</name>
<organism evidence="8 9">
    <name type="scientific">Tessaracoccus antarcticus</name>
    <dbReference type="NCBI Taxonomy" id="2479848"/>
    <lineage>
        <taxon>Bacteria</taxon>
        <taxon>Bacillati</taxon>
        <taxon>Actinomycetota</taxon>
        <taxon>Actinomycetes</taxon>
        <taxon>Propionibacteriales</taxon>
        <taxon>Propionibacteriaceae</taxon>
        <taxon>Tessaracoccus</taxon>
    </lineage>
</organism>
<evidence type="ECO:0000256" key="5">
    <source>
        <dbReference type="ARBA" id="ARBA00023136"/>
    </source>
</evidence>
<keyword evidence="3 6" id="KW-0812">Transmembrane</keyword>
<dbReference type="Proteomes" id="UP000275256">
    <property type="component" value="Unassembled WGS sequence"/>
</dbReference>
<dbReference type="InterPro" id="IPR018076">
    <property type="entry name" value="T2SS_GspF_dom"/>
</dbReference>
<evidence type="ECO:0000256" key="1">
    <source>
        <dbReference type="ARBA" id="ARBA00004651"/>
    </source>
</evidence>
<feature type="transmembrane region" description="Helical" evidence="6">
    <location>
        <begin position="44"/>
        <end position="61"/>
    </location>
</feature>
<dbReference type="PANTHER" id="PTHR35007">
    <property type="entry name" value="INTEGRAL MEMBRANE PROTEIN-RELATED"/>
    <property type="match status" value="1"/>
</dbReference>
<protein>
    <submittedName>
        <fullName evidence="8">Pilus assembly protein TadB</fullName>
    </submittedName>
</protein>
<gene>
    <name evidence="8" type="ORF">EAX62_00565</name>
</gene>
<keyword evidence="4 6" id="KW-1133">Transmembrane helix</keyword>
<dbReference type="PANTHER" id="PTHR35007:SF4">
    <property type="entry name" value="CONSERVED TRANSMEMBRANE PROTEIN-RELATED"/>
    <property type="match status" value="1"/>
</dbReference>
<dbReference type="AlphaFoldDB" id="A0A3M0GAA2"/>
<sequence>MGGAVMTLVVVLFTLAATVGVGYPAERGLARLHPRPSRRSRGGVAFPALAGLVLLLTALLGLRVAGWGVAGAAMAATASWVISGMRAQRNVVRERDETARAVRTVSLLLQSGQIPTRALEDAAADCVVLAPAALTGRLGGDVAAALREAGMLPGRDGLTRMAAAWCVSERTGAPIAAILTRVSETLRQERHLAAVVAAELAAARASGRVMALLPFVAIGLGVVVGADPLGFLFGSWLGEAVFVAGTLLAAVGVVWTENISRNGSSAPRGQP</sequence>